<name>A0A4C1WJV9_EUMVA</name>
<evidence type="ECO:0000313" key="1">
    <source>
        <dbReference type="EMBL" id="GBP51130.1"/>
    </source>
</evidence>
<reference evidence="1 2" key="1">
    <citation type="journal article" date="2019" name="Commun. Biol.">
        <title>The bagworm genome reveals a unique fibroin gene that provides high tensile strength.</title>
        <authorList>
            <person name="Kono N."/>
            <person name="Nakamura H."/>
            <person name="Ohtoshi R."/>
            <person name="Tomita M."/>
            <person name="Numata K."/>
            <person name="Arakawa K."/>
        </authorList>
    </citation>
    <scope>NUCLEOTIDE SEQUENCE [LARGE SCALE GENOMIC DNA]</scope>
</reference>
<dbReference type="Proteomes" id="UP000299102">
    <property type="component" value="Unassembled WGS sequence"/>
</dbReference>
<keyword evidence="2" id="KW-1185">Reference proteome</keyword>
<evidence type="ECO:0000313" key="2">
    <source>
        <dbReference type="Proteomes" id="UP000299102"/>
    </source>
</evidence>
<dbReference type="AlphaFoldDB" id="A0A4C1WJV9"/>
<proteinExistence type="predicted"/>
<sequence>MVRKDLDRYVQENQNDERFRKMLIESHTASLGPPVQENIQFLFSGNHNDSIVTLHIQEFYASQNIQKNAQLSAKSSQIVSLPTTCRNVLPIYEDWTLGTDAKALRSLSIQLKEKIPYYKVIVGTRNVRGCVTLEKKKMIDRQLHHSNVTIAGIQEIQMTNGSFTSEHYNWILSGEKRYLTRRSLRGRRILFFRVSVTRGDLRAASPGSWRGDRRLHSVYNRSDQRIGVIETRKRGEDKKELRKNKSSIIGRVLRVTKVTRQTGDPGCHDMLAIELEHGALQFEEYGSPRQTVNLKGTCTPIYSKSRSAGKCVLATILLTKAASEMKRCSLPNRRLRIKISDLHSCGGDKRILVSPDTCHRL</sequence>
<accession>A0A4C1WJV9</accession>
<organism evidence="1 2">
    <name type="scientific">Eumeta variegata</name>
    <name type="common">Bagworm moth</name>
    <name type="synonym">Eumeta japonica</name>
    <dbReference type="NCBI Taxonomy" id="151549"/>
    <lineage>
        <taxon>Eukaryota</taxon>
        <taxon>Metazoa</taxon>
        <taxon>Ecdysozoa</taxon>
        <taxon>Arthropoda</taxon>
        <taxon>Hexapoda</taxon>
        <taxon>Insecta</taxon>
        <taxon>Pterygota</taxon>
        <taxon>Neoptera</taxon>
        <taxon>Endopterygota</taxon>
        <taxon>Lepidoptera</taxon>
        <taxon>Glossata</taxon>
        <taxon>Ditrysia</taxon>
        <taxon>Tineoidea</taxon>
        <taxon>Psychidae</taxon>
        <taxon>Oiketicinae</taxon>
        <taxon>Eumeta</taxon>
    </lineage>
</organism>
<comment type="caution">
    <text evidence="1">The sequence shown here is derived from an EMBL/GenBank/DDBJ whole genome shotgun (WGS) entry which is preliminary data.</text>
</comment>
<protein>
    <submittedName>
        <fullName evidence="1">Uncharacterized protein</fullName>
    </submittedName>
</protein>
<dbReference type="EMBL" id="BGZK01000575">
    <property type="protein sequence ID" value="GBP51130.1"/>
    <property type="molecule type" value="Genomic_DNA"/>
</dbReference>
<gene>
    <name evidence="1" type="ORF">EVAR_33881_1</name>
</gene>